<keyword evidence="3" id="KW-1185">Reference proteome</keyword>
<dbReference type="AlphaFoldDB" id="A0A286NVX9"/>
<protein>
    <submittedName>
        <fullName evidence="2">Uncharacterized protein</fullName>
    </submittedName>
</protein>
<dbReference type="EMBL" id="CP022203">
    <property type="protein sequence ID" value="ATB51324.1"/>
    <property type="molecule type" value="Genomic_DNA"/>
</dbReference>
<evidence type="ECO:0000313" key="3">
    <source>
        <dbReference type="Proteomes" id="UP000217343"/>
    </source>
</evidence>
<reference evidence="2 3" key="1">
    <citation type="submission" date="2017-06" db="EMBL/GenBank/DDBJ databases">
        <title>Sequencing and comparative analysis of myxobacterial genomes.</title>
        <authorList>
            <person name="Rupp O."/>
            <person name="Goesmann A."/>
            <person name="Sogaard-Andersen L."/>
        </authorList>
    </citation>
    <scope>NUCLEOTIDE SEQUENCE [LARGE SCALE GENOMIC DNA]</scope>
    <source>
        <strain evidence="2 3">DSM 14697</strain>
    </source>
</reference>
<sequence length="307" mass="32890">MFPPGSLVMAAVVLLLGTAAVAQTPNTKRWRRIERALVLSAGAGEPVQRLRLAPGVVTTVLLDSGAVLEGELPEALRGLFSRLDVTGTHLLLQPTVVMPAQGVPPLVLRFTDAAAPQRLVLELTTEANVVDSVVDVRRHPATVAQLEAELVALRERNALLEARLATARRQAPHPGLAGAILSGAIGITGVLETWLDAPASEAELKVRQLNSYRSGSWVAVAVKLENPPGDVPWQPGIARLTSLDSNGQPTDEPMELPLLLKEPRLLPGQSAVAVVQWPVPSRPPAAYALELWDTGRRRGARWARLKP</sequence>
<dbReference type="RefSeq" id="WP_095961259.1">
    <property type="nucleotide sequence ID" value="NZ_CP022203.1"/>
</dbReference>
<dbReference type="NCBIfam" id="TIGR02268">
    <property type="entry name" value="Myxococcus xanthus paralogous family TIGR02268"/>
    <property type="match status" value="1"/>
</dbReference>
<feature type="coiled-coil region" evidence="1">
    <location>
        <begin position="143"/>
        <end position="170"/>
    </location>
</feature>
<dbReference type="OrthoDB" id="5524007at2"/>
<dbReference type="Proteomes" id="UP000217343">
    <property type="component" value="Chromosome"/>
</dbReference>
<dbReference type="Pfam" id="PF09544">
    <property type="entry name" value="DUF2381"/>
    <property type="match status" value="1"/>
</dbReference>
<gene>
    <name evidence="2" type="ORF">MYMAC_006982</name>
</gene>
<accession>A0A286NVX9</accession>
<evidence type="ECO:0000256" key="1">
    <source>
        <dbReference type="SAM" id="Coils"/>
    </source>
</evidence>
<organism evidence="2 3">
    <name type="scientific">Corallococcus macrosporus DSM 14697</name>
    <dbReference type="NCBI Taxonomy" id="1189310"/>
    <lineage>
        <taxon>Bacteria</taxon>
        <taxon>Pseudomonadati</taxon>
        <taxon>Myxococcota</taxon>
        <taxon>Myxococcia</taxon>
        <taxon>Myxococcales</taxon>
        <taxon>Cystobacterineae</taxon>
        <taxon>Myxococcaceae</taxon>
        <taxon>Corallococcus</taxon>
    </lineage>
</organism>
<name>A0A286NVX9_9BACT</name>
<dbReference type="KEGG" id="mmas:MYMAC_006982"/>
<keyword evidence="1" id="KW-0175">Coiled coil</keyword>
<proteinExistence type="predicted"/>
<dbReference type="InterPro" id="IPR011754">
    <property type="entry name" value="Mxa_paralog_2268"/>
</dbReference>
<evidence type="ECO:0000313" key="2">
    <source>
        <dbReference type="EMBL" id="ATB51324.1"/>
    </source>
</evidence>